<organism evidence="1 2">
    <name type="scientific">Eretmocerus hayati</name>
    <dbReference type="NCBI Taxonomy" id="131215"/>
    <lineage>
        <taxon>Eukaryota</taxon>
        <taxon>Metazoa</taxon>
        <taxon>Ecdysozoa</taxon>
        <taxon>Arthropoda</taxon>
        <taxon>Hexapoda</taxon>
        <taxon>Insecta</taxon>
        <taxon>Pterygota</taxon>
        <taxon>Neoptera</taxon>
        <taxon>Endopterygota</taxon>
        <taxon>Hymenoptera</taxon>
        <taxon>Apocrita</taxon>
        <taxon>Proctotrupomorpha</taxon>
        <taxon>Chalcidoidea</taxon>
        <taxon>Aphelinidae</taxon>
        <taxon>Aphelininae</taxon>
        <taxon>Eretmocerus</taxon>
    </lineage>
</organism>
<evidence type="ECO:0000313" key="1">
    <source>
        <dbReference type="EMBL" id="KAJ8686416.1"/>
    </source>
</evidence>
<accession>A0ACC2PTY9</accession>
<keyword evidence="2" id="KW-1185">Reference proteome</keyword>
<sequence length="110" mass="12943">MGTNIPWSLDKSAPRPEHGYFSHWAHWSAAQSEIMPRSVRAADLSRFQDRFVPVFTEQRTIPETFQGKLLPTWARMVTNDQVMINDQVQWTSQIVTRWGCSDFLQITRYR</sequence>
<protein>
    <submittedName>
        <fullName evidence="1">Uncharacterized protein</fullName>
    </submittedName>
</protein>
<dbReference type="Proteomes" id="UP001239111">
    <property type="component" value="Chromosome 1"/>
</dbReference>
<evidence type="ECO:0000313" key="2">
    <source>
        <dbReference type="Proteomes" id="UP001239111"/>
    </source>
</evidence>
<gene>
    <name evidence="1" type="ORF">QAD02_022210</name>
</gene>
<dbReference type="EMBL" id="CM056741">
    <property type="protein sequence ID" value="KAJ8686416.1"/>
    <property type="molecule type" value="Genomic_DNA"/>
</dbReference>
<proteinExistence type="predicted"/>
<name>A0ACC2PTY9_9HYME</name>
<comment type="caution">
    <text evidence="1">The sequence shown here is derived from an EMBL/GenBank/DDBJ whole genome shotgun (WGS) entry which is preliminary data.</text>
</comment>
<reference evidence="1" key="1">
    <citation type="submission" date="2023-04" db="EMBL/GenBank/DDBJ databases">
        <title>A chromosome-level genome assembly of the parasitoid wasp Eretmocerus hayati.</title>
        <authorList>
            <person name="Zhong Y."/>
            <person name="Liu S."/>
            <person name="Liu Y."/>
        </authorList>
    </citation>
    <scope>NUCLEOTIDE SEQUENCE</scope>
    <source>
        <strain evidence="1">ZJU_SS_LIU_2023</strain>
    </source>
</reference>